<keyword evidence="5 7" id="KW-0472">Membrane</keyword>
<evidence type="ECO:0000313" key="10">
    <source>
        <dbReference type="Proteomes" id="UP000321578"/>
    </source>
</evidence>
<dbReference type="GO" id="GO:0005886">
    <property type="term" value="C:plasma membrane"/>
    <property type="evidence" value="ECO:0007669"/>
    <property type="project" value="UniProtKB-SubCell"/>
</dbReference>
<dbReference type="Pfam" id="PF01618">
    <property type="entry name" value="MotA_ExbB"/>
    <property type="match status" value="1"/>
</dbReference>
<name>A0A5C6ZM10_9FLAO</name>
<evidence type="ECO:0000256" key="6">
    <source>
        <dbReference type="RuleBase" id="RU004057"/>
    </source>
</evidence>
<evidence type="ECO:0000256" key="4">
    <source>
        <dbReference type="ARBA" id="ARBA00022989"/>
    </source>
</evidence>
<feature type="transmembrane region" description="Helical" evidence="7">
    <location>
        <begin position="64"/>
        <end position="82"/>
    </location>
</feature>
<evidence type="ECO:0000313" key="9">
    <source>
        <dbReference type="EMBL" id="TXD89960.1"/>
    </source>
</evidence>
<keyword evidence="4 7" id="KW-1133">Transmembrane helix</keyword>
<dbReference type="InterPro" id="IPR002898">
    <property type="entry name" value="MotA_ExbB_proton_chnl"/>
</dbReference>
<evidence type="ECO:0000259" key="8">
    <source>
        <dbReference type="Pfam" id="PF01618"/>
    </source>
</evidence>
<feature type="domain" description="MotA/TolQ/ExbB proton channel" evidence="8">
    <location>
        <begin position="68"/>
        <end position="128"/>
    </location>
</feature>
<keyword evidence="2" id="KW-1003">Cell membrane</keyword>
<dbReference type="Proteomes" id="UP000321578">
    <property type="component" value="Unassembled WGS sequence"/>
</dbReference>
<sequence length="138" mass="15011">MSITSLQSHFLIVNIFNDGGPIMMSLILICLLIALFFLVRGFLNAKKNPMLAHKMRELASDASLLGLVLGFLGSILGMISAFDSIEMLGDISTGMMASGLKVSFLTVLFGAFVFLLSRLGILILRAMLKQKSELEVKV</sequence>
<organism evidence="9 10">
    <name type="scientific">Subsaximicrobium wynnwilliamsii</name>
    <dbReference type="NCBI Taxonomy" id="291179"/>
    <lineage>
        <taxon>Bacteria</taxon>
        <taxon>Pseudomonadati</taxon>
        <taxon>Bacteroidota</taxon>
        <taxon>Flavobacteriia</taxon>
        <taxon>Flavobacteriales</taxon>
        <taxon>Flavobacteriaceae</taxon>
        <taxon>Subsaximicrobium</taxon>
    </lineage>
</organism>
<comment type="caution">
    <text evidence="9">The sequence shown here is derived from an EMBL/GenBank/DDBJ whole genome shotgun (WGS) entry which is preliminary data.</text>
</comment>
<dbReference type="EMBL" id="VORO01000005">
    <property type="protein sequence ID" value="TXD89960.1"/>
    <property type="molecule type" value="Genomic_DNA"/>
</dbReference>
<reference evidence="9 10" key="1">
    <citation type="submission" date="2019-08" db="EMBL/GenBank/DDBJ databases">
        <title>Genomes of Subsaximicrobium wynnwilliamsii strains.</title>
        <authorList>
            <person name="Bowman J.P."/>
        </authorList>
    </citation>
    <scope>NUCLEOTIDE SEQUENCE [LARGE SCALE GENOMIC DNA]</scope>
    <source>
        <strain evidence="9 10">2-80-2</strain>
    </source>
</reference>
<dbReference type="AlphaFoldDB" id="A0A5C6ZM10"/>
<evidence type="ECO:0000256" key="3">
    <source>
        <dbReference type="ARBA" id="ARBA00022692"/>
    </source>
</evidence>
<keyword evidence="6" id="KW-0813">Transport</keyword>
<dbReference type="GO" id="GO:0015031">
    <property type="term" value="P:protein transport"/>
    <property type="evidence" value="ECO:0007669"/>
    <property type="project" value="UniProtKB-KW"/>
</dbReference>
<keyword evidence="6" id="KW-0653">Protein transport</keyword>
<evidence type="ECO:0000256" key="5">
    <source>
        <dbReference type="ARBA" id="ARBA00023136"/>
    </source>
</evidence>
<accession>A0A5C6ZM10</accession>
<feature type="transmembrane region" description="Helical" evidence="7">
    <location>
        <begin position="102"/>
        <end position="124"/>
    </location>
</feature>
<dbReference type="OrthoDB" id="1001678at2"/>
<evidence type="ECO:0000256" key="2">
    <source>
        <dbReference type="ARBA" id="ARBA00022475"/>
    </source>
</evidence>
<evidence type="ECO:0000256" key="1">
    <source>
        <dbReference type="ARBA" id="ARBA00004651"/>
    </source>
</evidence>
<gene>
    <name evidence="9" type="ORF">ESY86_06360</name>
</gene>
<comment type="similarity">
    <text evidence="6">Belongs to the exbB/tolQ family.</text>
</comment>
<protein>
    <submittedName>
        <fullName evidence="9">MotA/TolQ/ExbB proton channel family protein</fullName>
    </submittedName>
</protein>
<feature type="transmembrane region" description="Helical" evidence="7">
    <location>
        <begin position="20"/>
        <end position="43"/>
    </location>
</feature>
<proteinExistence type="inferred from homology"/>
<evidence type="ECO:0000256" key="7">
    <source>
        <dbReference type="SAM" id="Phobius"/>
    </source>
</evidence>
<keyword evidence="3 7" id="KW-0812">Transmembrane</keyword>
<comment type="subcellular location">
    <subcellularLocation>
        <location evidence="1">Cell membrane</location>
        <topology evidence="1">Multi-pass membrane protein</topology>
    </subcellularLocation>
    <subcellularLocation>
        <location evidence="6">Membrane</location>
        <topology evidence="6">Multi-pass membrane protein</topology>
    </subcellularLocation>
</comment>
<keyword evidence="10" id="KW-1185">Reference proteome</keyword>